<evidence type="ECO:0000313" key="3">
    <source>
        <dbReference type="Proteomes" id="UP001233999"/>
    </source>
</evidence>
<dbReference type="AlphaFoldDB" id="A0AAD8EH50"/>
<proteinExistence type="predicted"/>
<feature type="transmembrane region" description="Helical" evidence="1">
    <location>
        <begin position="12"/>
        <end position="38"/>
    </location>
</feature>
<feature type="non-terminal residue" evidence="2">
    <location>
        <position position="151"/>
    </location>
</feature>
<organism evidence="2 3">
    <name type="scientific">Diploptera punctata</name>
    <name type="common">Pacific beetle cockroach</name>
    <dbReference type="NCBI Taxonomy" id="6984"/>
    <lineage>
        <taxon>Eukaryota</taxon>
        <taxon>Metazoa</taxon>
        <taxon>Ecdysozoa</taxon>
        <taxon>Arthropoda</taxon>
        <taxon>Hexapoda</taxon>
        <taxon>Insecta</taxon>
        <taxon>Pterygota</taxon>
        <taxon>Neoptera</taxon>
        <taxon>Polyneoptera</taxon>
        <taxon>Dictyoptera</taxon>
        <taxon>Blattodea</taxon>
        <taxon>Blaberoidea</taxon>
        <taxon>Blaberidae</taxon>
        <taxon>Diplopterinae</taxon>
        <taxon>Diploptera</taxon>
    </lineage>
</organism>
<keyword evidence="3" id="KW-1185">Reference proteome</keyword>
<evidence type="ECO:0000256" key="1">
    <source>
        <dbReference type="SAM" id="Phobius"/>
    </source>
</evidence>
<comment type="caution">
    <text evidence="2">The sequence shown here is derived from an EMBL/GenBank/DDBJ whole genome shotgun (WGS) entry which is preliminary data.</text>
</comment>
<accession>A0AAD8EH50</accession>
<evidence type="ECO:0000313" key="2">
    <source>
        <dbReference type="EMBL" id="KAJ9590113.1"/>
    </source>
</evidence>
<feature type="non-terminal residue" evidence="2">
    <location>
        <position position="1"/>
    </location>
</feature>
<keyword evidence="1" id="KW-1133">Transmembrane helix</keyword>
<keyword evidence="1" id="KW-0812">Transmembrane</keyword>
<protein>
    <submittedName>
        <fullName evidence="2">Uncharacterized protein</fullName>
    </submittedName>
</protein>
<reference evidence="2" key="2">
    <citation type="submission" date="2023-05" db="EMBL/GenBank/DDBJ databases">
        <authorList>
            <person name="Fouks B."/>
        </authorList>
    </citation>
    <scope>NUCLEOTIDE SEQUENCE</scope>
    <source>
        <strain evidence="2">Stay&amp;Tobe</strain>
        <tissue evidence="2">Testes</tissue>
    </source>
</reference>
<gene>
    <name evidence="2" type="ORF">L9F63_016767</name>
</gene>
<name>A0AAD8EH50_DIPPU</name>
<keyword evidence="1" id="KW-0472">Membrane</keyword>
<dbReference type="EMBL" id="JASPKZ010004558">
    <property type="protein sequence ID" value="KAJ9590113.1"/>
    <property type="molecule type" value="Genomic_DNA"/>
</dbReference>
<reference evidence="2" key="1">
    <citation type="journal article" date="2023" name="IScience">
        <title>Live-bearing cockroach genome reveals convergent evolutionary mechanisms linked to viviparity in insects and beyond.</title>
        <authorList>
            <person name="Fouks B."/>
            <person name="Harrison M.C."/>
            <person name="Mikhailova A.A."/>
            <person name="Marchal E."/>
            <person name="English S."/>
            <person name="Carruthers M."/>
            <person name="Jennings E.C."/>
            <person name="Chiamaka E.L."/>
            <person name="Frigard R.A."/>
            <person name="Pippel M."/>
            <person name="Attardo G.M."/>
            <person name="Benoit J.B."/>
            <person name="Bornberg-Bauer E."/>
            <person name="Tobe S.S."/>
        </authorList>
    </citation>
    <scope>NUCLEOTIDE SEQUENCE</scope>
    <source>
        <strain evidence="2">Stay&amp;Tobe</strain>
    </source>
</reference>
<dbReference type="Proteomes" id="UP001233999">
    <property type="component" value="Unassembled WGS sequence"/>
</dbReference>
<feature type="transmembrane region" description="Helical" evidence="1">
    <location>
        <begin position="50"/>
        <end position="73"/>
    </location>
</feature>
<sequence length="151" mass="17913">FFEFRDLYLLYLKFFMFSWILCLYYGLGFLSLFSYLYHACIGLRPVSVNMASTGVVFTSPITYCFPFFLGVSVRKTRSSAYMRHLTPVIDFSFPISVRKHFHTSLCIFNNRFSFHMESFLGYYIRMSTALFHKFWVKSKMLTFVTVFKIGN</sequence>